<gene>
    <name evidence="1" type="ORF">V1525DRAFT_394640</name>
</gene>
<evidence type="ECO:0000313" key="2">
    <source>
        <dbReference type="Proteomes" id="UP001433508"/>
    </source>
</evidence>
<dbReference type="Proteomes" id="UP001433508">
    <property type="component" value="Unassembled WGS sequence"/>
</dbReference>
<name>A0ACC3TA96_LIPKO</name>
<dbReference type="EMBL" id="MU971338">
    <property type="protein sequence ID" value="KAK9240684.1"/>
    <property type="molecule type" value="Genomic_DNA"/>
</dbReference>
<organism evidence="1 2">
    <name type="scientific">Lipomyces kononenkoae</name>
    <name type="common">Yeast</name>
    <dbReference type="NCBI Taxonomy" id="34357"/>
    <lineage>
        <taxon>Eukaryota</taxon>
        <taxon>Fungi</taxon>
        <taxon>Dikarya</taxon>
        <taxon>Ascomycota</taxon>
        <taxon>Saccharomycotina</taxon>
        <taxon>Lipomycetes</taxon>
        <taxon>Lipomycetales</taxon>
        <taxon>Lipomycetaceae</taxon>
        <taxon>Lipomyces</taxon>
    </lineage>
</organism>
<sequence length="361" mass="40565">MALVHIPQGPGYRHPGSYRPGLTMDLYNNLRIPGITHRKLSAASIDDIRDKNIPISVRILGNNGVGKLTFAEEMLNIEARDPTYMEAVSIAGYDTANYGPSSKLVHREYGHGDRIFAVLESWHDVRLRSLSRYAKKGHATIKKNVRATYFGMENQVYIVLPTWTTVDKSENQGYKDNVIILIVDATKPELDEESLFRVEHFLRKSLVSRIIIAVNKMDLVAIDNDHTDGSATEHQSSSASANADISYDNADMSTSANESSSPSPRRARFVTRRHITPNEYWRDSHPMFGPESRFKQAVETVSGQIRKIESKLKSYDAKPLELFSVPTVAKNGGNINHGVFSQLCPWYQRSTVMEILARKGD</sequence>
<protein>
    <submittedName>
        <fullName evidence="1">Uncharacterized protein</fullName>
    </submittedName>
</protein>
<evidence type="ECO:0000313" key="1">
    <source>
        <dbReference type="EMBL" id="KAK9240684.1"/>
    </source>
</evidence>
<reference evidence="2" key="1">
    <citation type="journal article" date="2024" name="Front. Bioeng. Biotechnol.">
        <title>Genome-scale model development and genomic sequencing of the oleaginous clade Lipomyces.</title>
        <authorList>
            <person name="Czajka J.J."/>
            <person name="Han Y."/>
            <person name="Kim J."/>
            <person name="Mondo S.J."/>
            <person name="Hofstad B.A."/>
            <person name="Robles A."/>
            <person name="Haridas S."/>
            <person name="Riley R."/>
            <person name="LaButti K."/>
            <person name="Pangilinan J."/>
            <person name="Andreopoulos W."/>
            <person name="Lipzen A."/>
            <person name="Yan J."/>
            <person name="Wang M."/>
            <person name="Ng V."/>
            <person name="Grigoriev I.V."/>
            <person name="Spatafora J.W."/>
            <person name="Magnuson J.K."/>
            <person name="Baker S.E."/>
            <person name="Pomraning K.R."/>
        </authorList>
    </citation>
    <scope>NUCLEOTIDE SEQUENCE [LARGE SCALE GENOMIC DNA]</scope>
    <source>
        <strain evidence="2">CBS 7786</strain>
    </source>
</reference>
<comment type="caution">
    <text evidence="1">The sequence shown here is derived from an EMBL/GenBank/DDBJ whole genome shotgun (WGS) entry which is preliminary data.</text>
</comment>
<accession>A0ACC3TA96</accession>
<proteinExistence type="predicted"/>
<keyword evidence="2" id="KW-1185">Reference proteome</keyword>